<reference key="1">
    <citation type="submission" date="2010-11" db="EMBL/GenBank/DDBJ databases">
        <title>The complete genome of Leadbetterella byssophila DSM 17132.</title>
        <authorList>
            <consortium name="US DOE Joint Genome Institute (JGI-PGF)"/>
            <person name="Lucas S."/>
            <person name="Copeland A."/>
            <person name="Lapidus A."/>
            <person name="Glavina del Rio T."/>
            <person name="Dalin E."/>
            <person name="Tice H."/>
            <person name="Bruce D."/>
            <person name="Goodwin L."/>
            <person name="Pitluck S."/>
            <person name="Kyrpides N."/>
            <person name="Mavromatis K."/>
            <person name="Ivanova N."/>
            <person name="Teshima H."/>
            <person name="Brettin T."/>
            <person name="Detter J.C."/>
            <person name="Han C."/>
            <person name="Tapia R."/>
            <person name="Land M."/>
            <person name="Hauser L."/>
            <person name="Markowitz V."/>
            <person name="Cheng J.-F."/>
            <person name="Hugenholtz P."/>
            <person name="Woyke T."/>
            <person name="Wu D."/>
            <person name="Tindall B."/>
            <person name="Pomrenke H.G."/>
            <person name="Brambilla E."/>
            <person name="Klenk H.-P."/>
            <person name="Eisen J.A."/>
        </authorList>
    </citation>
    <scope>NUCLEOTIDE SEQUENCE [LARGE SCALE GENOMIC DNA]</scope>
    <source>
        <strain>DSM 17132</strain>
    </source>
</reference>
<sequence>MKGTDRHESYNISQILLANYQKDACLGNLQNKSIVNYRFANKY</sequence>
<evidence type="ECO:0000313" key="1">
    <source>
        <dbReference type="EMBL" id="ADQ18938.1"/>
    </source>
</evidence>
<dbReference type="EMBL" id="CP002305">
    <property type="protein sequence ID" value="ADQ18938.1"/>
    <property type="molecule type" value="Genomic_DNA"/>
</dbReference>
<reference evidence="1 2" key="2">
    <citation type="journal article" date="2011" name="Stand. Genomic Sci.">
        <title>Complete genome sequence of Leadbetterella byssophila type strain (4M15).</title>
        <authorList>
            <person name="Abt B."/>
            <person name="Teshima H."/>
            <person name="Lucas S."/>
            <person name="Lapidus A."/>
            <person name="Del Rio T.G."/>
            <person name="Nolan M."/>
            <person name="Tice H."/>
            <person name="Cheng J.F."/>
            <person name="Pitluck S."/>
            <person name="Liolios K."/>
            <person name="Pagani I."/>
            <person name="Ivanova N."/>
            <person name="Mavromatis K."/>
            <person name="Pati A."/>
            <person name="Tapia R."/>
            <person name="Han C."/>
            <person name="Goodwin L."/>
            <person name="Chen A."/>
            <person name="Palaniappan K."/>
            <person name="Land M."/>
            <person name="Hauser L."/>
            <person name="Chang Y.J."/>
            <person name="Jeffries C.D."/>
            <person name="Rohde M."/>
            <person name="Goker M."/>
            <person name="Tindall B.J."/>
            <person name="Detter J.C."/>
            <person name="Woyke T."/>
            <person name="Bristow J."/>
            <person name="Eisen J.A."/>
            <person name="Markowitz V."/>
            <person name="Hugenholtz P."/>
            <person name="Klenk H.P."/>
            <person name="Kyrpides N.C."/>
        </authorList>
    </citation>
    <scope>NUCLEOTIDE SEQUENCE [LARGE SCALE GENOMIC DNA]</scope>
    <source>
        <strain evidence="2">DSM 17132 / JCM 16389 / KACC 11308 / NBRC 106382 / 4M15</strain>
    </source>
</reference>
<proteinExistence type="predicted"/>
<accession>E4RWJ8</accession>
<dbReference type="KEGG" id="lby:Lbys_3278"/>
<keyword evidence="2" id="KW-1185">Reference proteome</keyword>
<dbReference type="HOGENOM" id="CLU_3235414_0_0_10"/>
<dbReference type="AlphaFoldDB" id="E4RWJ8"/>
<protein>
    <submittedName>
        <fullName evidence="1">Uncharacterized protein</fullName>
    </submittedName>
</protein>
<gene>
    <name evidence="1" type="ordered locus">Lbys_3278</name>
</gene>
<dbReference type="Proteomes" id="UP000007435">
    <property type="component" value="Chromosome"/>
</dbReference>
<organism evidence="1 2">
    <name type="scientific">Leadbetterella byssophila (strain DSM 17132 / JCM 16389 / KACC 11308 / NBRC 106382 / 4M15)</name>
    <dbReference type="NCBI Taxonomy" id="649349"/>
    <lineage>
        <taxon>Bacteria</taxon>
        <taxon>Pseudomonadati</taxon>
        <taxon>Bacteroidota</taxon>
        <taxon>Cytophagia</taxon>
        <taxon>Cytophagales</taxon>
        <taxon>Leadbetterellaceae</taxon>
        <taxon>Leadbetterella</taxon>
    </lineage>
</organism>
<evidence type="ECO:0000313" key="2">
    <source>
        <dbReference type="Proteomes" id="UP000007435"/>
    </source>
</evidence>
<name>E4RWJ8_LEAB4</name>